<name>A0A3D9HRJ6_9PROT</name>
<dbReference type="PANTHER" id="PTHR30006:SF25">
    <property type="entry name" value="PHOSPHOGLYCERATE TRANSPORT REGULATORY PROTEIN PGTC"/>
    <property type="match status" value="1"/>
</dbReference>
<dbReference type="EMBL" id="QRDW01000002">
    <property type="protein sequence ID" value="RED52112.1"/>
    <property type="molecule type" value="Genomic_DNA"/>
</dbReference>
<dbReference type="PANTHER" id="PTHR30006">
    <property type="entry name" value="THIAMINE-BINDING PERIPLASMIC PROTEIN-RELATED"/>
    <property type="match status" value="1"/>
</dbReference>
<keyword evidence="1 2" id="KW-0732">Signal</keyword>
<feature type="signal peptide" evidence="2">
    <location>
        <begin position="1"/>
        <end position="21"/>
    </location>
</feature>
<evidence type="ECO:0000313" key="4">
    <source>
        <dbReference type="Proteomes" id="UP000256845"/>
    </source>
</evidence>
<feature type="chain" id="PRO_5017768474" evidence="2">
    <location>
        <begin position="22"/>
        <end position="369"/>
    </location>
</feature>
<dbReference type="Proteomes" id="UP000256845">
    <property type="component" value="Unassembled WGS sequence"/>
</dbReference>
<dbReference type="Pfam" id="PF13531">
    <property type="entry name" value="SBP_bac_11"/>
    <property type="match status" value="1"/>
</dbReference>
<dbReference type="GO" id="GO:0030288">
    <property type="term" value="C:outer membrane-bounded periplasmic space"/>
    <property type="evidence" value="ECO:0007669"/>
    <property type="project" value="TreeGrafter"/>
</dbReference>
<keyword evidence="4" id="KW-1185">Reference proteome</keyword>
<evidence type="ECO:0000256" key="1">
    <source>
        <dbReference type="ARBA" id="ARBA00022729"/>
    </source>
</evidence>
<evidence type="ECO:0000256" key="2">
    <source>
        <dbReference type="SAM" id="SignalP"/>
    </source>
</evidence>
<sequence>MRLVLSFIAFLCFTVSSFQVAAREFRHAPLNPKIPVGEGEDAGNERPERIVVYSTADHSAVRELILDFQSLNPTIAVHYHELQSLELYNRILREIEREVPTADLAISSAMDLQMKLANDGLAQRVNVPSASSMPEWAVWRNEAFGITFEPSVILYHRPSFQNRPLPKNRTELIDFLLENRSELQGRIATYDIEKSGLGYLFLARDDRQFSATWELVRAMGLTQVALFPSSSQIINQVASGKAILGYNVLGSYAASQIDNHPDLGIILPEDYTVVFSRIALVPKGARAPEAGRLFLEYLMSEHGQRVMADTAQFNAIHPAVQGPHTAQGLQGMNRNNLRPIKVGPGLLVYLDQAKRRRILEQWQRALSPR</sequence>
<accession>A0A3D9HRJ6</accession>
<dbReference type="SUPFAM" id="SSF53850">
    <property type="entry name" value="Periplasmic binding protein-like II"/>
    <property type="match status" value="1"/>
</dbReference>
<dbReference type="AlphaFoldDB" id="A0A3D9HRJ6"/>
<reference evidence="3 4" key="1">
    <citation type="submission" date="2018-07" db="EMBL/GenBank/DDBJ databases">
        <title>Genomic Encyclopedia of Type Strains, Phase III (KMG-III): the genomes of soil and plant-associated and newly described type strains.</title>
        <authorList>
            <person name="Whitman W."/>
        </authorList>
    </citation>
    <scope>NUCLEOTIDE SEQUENCE [LARGE SCALE GENOMIC DNA]</scope>
    <source>
        <strain evidence="3 4">CECT 8488</strain>
    </source>
</reference>
<dbReference type="Gene3D" id="3.40.190.10">
    <property type="entry name" value="Periplasmic binding protein-like II"/>
    <property type="match status" value="2"/>
</dbReference>
<organism evidence="3 4">
    <name type="scientific">Aestuariispira insulae</name>
    <dbReference type="NCBI Taxonomy" id="1461337"/>
    <lineage>
        <taxon>Bacteria</taxon>
        <taxon>Pseudomonadati</taxon>
        <taxon>Pseudomonadota</taxon>
        <taxon>Alphaproteobacteria</taxon>
        <taxon>Rhodospirillales</taxon>
        <taxon>Kiloniellaceae</taxon>
        <taxon>Aestuariispira</taxon>
    </lineage>
</organism>
<protein>
    <submittedName>
        <fullName evidence="3">Iron(III) transport system substrate-binding protein</fullName>
    </submittedName>
</protein>
<proteinExistence type="predicted"/>
<evidence type="ECO:0000313" key="3">
    <source>
        <dbReference type="EMBL" id="RED52112.1"/>
    </source>
</evidence>
<dbReference type="RefSeq" id="WP_115935668.1">
    <property type="nucleotide sequence ID" value="NZ_QRDW01000002.1"/>
</dbReference>
<dbReference type="OrthoDB" id="8673316at2"/>
<gene>
    <name evidence="3" type="ORF">DFP90_102130</name>
</gene>
<comment type="caution">
    <text evidence="3">The sequence shown here is derived from an EMBL/GenBank/DDBJ whole genome shotgun (WGS) entry which is preliminary data.</text>
</comment>